<dbReference type="InterPro" id="IPR011006">
    <property type="entry name" value="CheY-like_superfamily"/>
</dbReference>
<dbReference type="AlphaFoldDB" id="A0A1G5ZT80"/>
<dbReference type="SMART" id="SM00862">
    <property type="entry name" value="Trans_reg_C"/>
    <property type="match status" value="1"/>
</dbReference>
<dbReference type="GO" id="GO:0006355">
    <property type="term" value="P:regulation of DNA-templated transcription"/>
    <property type="evidence" value="ECO:0007669"/>
    <property type="project" value="InterPro"/>
</dbReference>
<evidence type="ECO:0000256" key="5">
    <source>
        <dbReference type="PROSITE-ProRule" id="PRU01091"/>
    </source>
</evidence>
<dbReference type="SUPFAM" id="SSF46894">
    <property type="entry name" value="C-terminal effector domain of the bipartite response regulators"/>
    <property type="match status" value="1"/>
</dbReference>
<evidence type="ECO:0000313" key="8">
    <source>
        <dbReference type="EMBL" id="SDA97832.1"/>
    </source>
</evidence>
<proteinExistence type="predicted"/>
<evidence type="ECO:0000256" key="2">
    <source>
        <dbReference type="ARBA" id="ARBA00023012"/>
    </source>
</evidence>
<accession>A0A1G5ZT80</accession>
<dbReference type="InterPro" id="IPR039420">
    <property type="entry name" value="WalR-like"/>
</dbReference>
<evidence type="ECO:0000256" key="4">
    <source>
        <dbReference type="PROSITE-ProRule" id="PRU00169"/>
    </source>
</evidence>
<dbReference type="InterPro" id="IPR001789">
    <property type="entry name" value="Sig_transdc_resp-reg_receiver"/>
</dbReference>
<dbReference type="GO" id="GO:0005829">
    <property type="term" value="C:cytosol"/>
    <property type="evidence" value="ECO:0007669"/>
    <property type="project" value="TreeGrafter"/>
</dbReference>
<sequence>MRHGEARVLKKQARPLGSRNANYVMKPKIAICSHDAEFYLVLSHILKVDGFSDALARDVDEMVELAAETPVDAWVMDCRPHNHMADVCSRLRQDPRTGPLPVVALIAPGAEDQHIGLLKSGIDESFIRPLAPAKLLDYLHTRLGTGRQFGLRTHSAMSLNCGDIEMQIDTHHVRCNGTEISLGPIEFKLLRHMLEHPGKVLSRDELIRAAWPGNIYVGPRTVDVHISRLRTSIKQSAHTNPIRTVRLGGYALEYQKAQGTSVGSLLADDL</sequence>
<keyword evidence="2" id="KW-0902">Two-component regulatory system</keyword>
<dbReference type="PANTHER" id="PTHR48111:SF40">
    <property type="entry name" value="PHOSPHATE REGULON TRANSCRIPTIONAL REGULATORY PROTEIN PHOB"/>
    <property type="match status" value="1"/>
</dbReference>
<evidence type="ECO:0000256" key="3">
    <source>
        <dbReference type="ARBA" id="ARBA00023125"/>
    </source>
</evidence>
<keyword evidence="1 4" id="KW-0597">Phosphoprotein</keyword>
<keyword evidence="3 5" id="KW-0238">DNA-binding</keyword>
<dbReference type="InterPro" id="IPR036388">
    <property type="entry name" value="WH-like_DNA-bd_sf"/>
</dbReference>
<evidence type="ECO:0000259" key="6">
    <source>
        <dbReference type="PROSITE" id="PS50110"/>
    </source>
</evidence>
<evidence type="ECO:0000259" key="7">
    <source>
        <dbReference type="PROSITE" id="PS51755"/>
    </source>
</evidence>
<dbReference type="Pfam" id="PF00486">
    <property type="entry name" value="Trans_reg_C"/>
    <property type="match status" value="1"/>
</dbReference>
<organism evidence="8 9">
    <name type="scientific">Mesorhizobium qingshengii</name>
    <dbReference type="NCBI Taxonomy" id="1165689"/>
    <lineage>
        <taxon>Bacteria</taxon>
        <taxon>Pseudomonadati</taxon>
        <taxon>Pseudomonadota</taxon>
        <taxon>Alphaproteobacteria</taxon>
        <taxon>Hyphomicrobiales</taxon>
        <taxon>Phyllobacteriaceae</taxon>
        <taxon>Mesorhizobium</taxon>
    </lineage>
</organism>
<protein>
    <submittedName>
        <fullName evidence="8">Two-component system, OmpR family, phosphate regulon response regulator PhoB</fullName>
    </submittedName>
</protein>
<dbReference type="Proteomes" id="UP000198588">
    <property type="component" value="Unassembled WGS sequence"/>
</dbReference>
<dbReference type="EMBL" id="FMXM01000027">
    <property type="protein sequence ID" value="SDA97832.1"/>
    <property type="molecule type" value="Genomic_DNA"/>
</dbReference>
<evidence type="ECO:0000313" key="9">
    <source>
        <dbReference type="Proteomes" id="UP000198588"/>
    </source>
</evidence>
<feature type="modified residue" description="4-aspartylphosphate" evidence="4">
    <location>
        <position position="77"/>
    </location>
</feature>
<feature type="DNA-binding region" description="OmpR/PhoB-type" evidence="5">
    <location>
        <begin position="156"/>
        <end position="254"/>
    </location>
</feature>
<evidence type="ECO:0000256" key="1">
    <source>
        <dbReference type="ARBA" id="ARBA00022553"/>
    </source>
</evidence>
<reference evidence="8 9" key="1">
    <citation type="submission" date="2016-10" db="EMBL/GenBank/DDBJ databases">
        <authorList>
            <person name="de Groot N.N."/>
        </authorList>
    </citation>
    <scope>NUCLEOTIDE SEQUENCE [LARGE SCALE GENOMIC DNA]</scope>
    <source>
        <strain evidence="8 9">CGMCC 1.12097</strain>
    </source>
</reference>
<dbReference type="PANTHER" id="PTHR48111">
    <property type="entry name" value="REGULATOR OF RPOS"/>
    <property type="match status" value="1"/>
</dbReference>
<dbReference type="GO" id="GO:0000156">
    <property type="term" value="F:phosphorelay response regulator activity"/>
    <property type="evidence" value="ECO:0007669"/>
    <property type="project" value="TreeGrafter"/>
</dbReference>
<dbReference type="PROSITE" id="PS50110">
    <property type="entry name" value="RESPONSE_REGULATORY"/>
    <property type="match status" value="1"/>
</dbReference>
<dbReference type="GO" id="GO:0000976">
    <property type="term" value="F:transcription cis-regulatory region binding"/>
    <property type="evidence" value="ECO:0007669"/>
    <property type="project" value="TreeGrafter"/>
</dbReference>
<dbReference type="Gene3D" id="3.40.50.2300">
    <property type="match status" value="1"/>
</dbReference>
<dbReference type="Gene3D" id="1.10.10.10">
    <property type="entry name" value="Winged helix-like DNA-binding domain superfamily/Winged helix DNA-binding domain"/>
    <property type="match status" value="1"/>
</dbReference>
<dbReference type="InterPro" id="IPR016032">
    <property type="entry name" value="Sig_transdc_resp-reg_C-effctor"/>
</dbReference>
<dbReference type="InterPro" id="IPR001867">
    <property type="entry name" value="OmpR/PhoB-type_DNA-bd"/>
</dbReference>
<feature type="domain" description="Response regulatory" evidence="6">
    <location>
        <begin position="28"/>
        <end position="143"/>
    </location>
</feature>
<dbReference type="SUPFAM" id="SSF52172">
    <property type="entry name" value="CheY-like"/>
    <property type="match status" value="1"/>
</dbReference>
<dbReference type="GO" id="GO:0032993">
    <property type="term" value="C:protein-DNA complex"/>
    <property type="evidence" value="ECO:0007669"/>
    <property type="project" value="TreeGrafter"/>
</dbReference>
<dbReference type="PROSITE" id="PS51755">
    <property type="entry name" value="OMPR_PHOB"/>
    <property type="match status" value="1"/>
</dbReference>
<feature type="domain" description="OmpR/PhoB-type" evidence="7">
    <location>
        <begin position="156"/>
        <end position="254"/>
    </location>
</feature>
<name>A0A1G5ZT80_9HYPH</name>
<dbReference type="CDD" id="cd00383">
    <property type="entry name" value="trans_reg_C"/>
    <property type="match status" value="1"/>
</dbReference>
<gene>
    <name evidence="8" type="ORF">SAMN02927914_05990</name>
</gene>
<dbReference type="STRING" id="1165689.SAMN02927914_05990"/>